<dbReference type="AlphaFoldDB" id="A6IDV0"/>
<dbReference type="RGD" id="2506">
    <property type="gene designation" value="Dlx5"/>
</dbReference>
<keyword evidence="1" id="KW-0371">Homeobox</keyword>
<gene>
    <name evidence="1 3" type="primary">Dlx5</name>
    <name evidence="1" type="ORF">rCG_28167</name>
</gene>
<sequence length="150" mass="17392">MPTLRPPTSPPRPATWRTRLPGTQVQPAQSIPTCHRLAPCSTRWHWPPGRFIRWATLSCSVLGLQCFAVLEIRKKGIHTGMFEQWKQRFMCKAFFLHVSYCISKDPAPFFTKRTLFCATVDTINGALKSMTSTFQKDFFQCYFNRVNKCR</sequence>
<name>A6IDV0_RAT</name>
<proteinExistence type="predicted"/>
<dbReference type="GO" id="GO:0003677">
    <property type="term" value="F:DNA binding"/>
    <property type="evidence" value="ECO:0007669"/>
    <property type="project" value="UniProtKB-KW"/>
</dbReference>
<accession>A6IDV0</accession>
<dbReference type="Proteomes" id="UP000234681">
    <property type="component" value="Chromosome 4"/>
</dbReference>
<reference evidence="2" key="1">
    <citation type="submission" date="2005-09" db="EMBL/GenBank/DDBJ databases">
        <authorList>
            <person name="Mural R.J."/>
            <person name="Li P.W."/>
            <person name="Adams M.D."/>
            <person name="Amanatides P.G."/>
            <person name="Baden-Tillson H."/>
            <person name="Barnstead M."/>
            <person name="Chin S.H."/>
            <person name="Dew I."/>
            <person name="Evans C.A."/>
            <person name="Ferriera S."/>
            <person name="Flanigan M."/>
            <person name="Fosler C."/>
            <person name="Glodek A."/>
            <person name="Gu Z."/>
            <person name="Holt R.A."/>
            <person name="Jennings D."/>
            <person name="Kraft C.L."/>
            <person name="Lu F."/>
            <person name="Nguyen T."/>
            <person name="Nusskern D.R."/>
            <person name="Pfannkoch C.M."/>
            <person name="Sitter C."/>
            <person name="Sutton G.G."/>
            <person name="Venter J.C."/>
            <person name="Wang Z."/>
            <person name="Woodage T."/>
            <person name="Zheng X.H."/>
            <person name="Zhong F."/>
        </authorList>
    </citation>
    <scope>NUCLEOTIDE SEQUENCE [LARGE SCALE GENOMIC DNA]</scope>
    <source>
        <strain>BN</strain>
        <strain evidence="2">Sprague-Dawley</strain>
    </source>
</reference>
<evidence type="ECO:0000313" key="3">
    <source>
        <dbReference type="RGD" id="2506"/>
    </source>
</evidence>
<organism evidence="1 2">
    <name type="scientific">Rattus norvegicus</name>
    <name type="common">Rat</name>
    <dbReference type="NCBI Taxonomy" id="10116"/>
    <lineage>
        <taxon>Eukaryota</taxon>
        <taxon>Metazoa</taxon>
        <taxon>Chordata</taxon>
        <taxon>Craniata</taxon>
        <taxon>Vertebrata</taxon>
        <taxon>Euteleostomi</taxon>
        <taxon>Mammalia</taxon>
        <taxon>Eutheria</taxon>
        <taxon>Euarchontoglires</taxon>
        <taxon>Glires</taxon>
        <taxon>Rodentia</taxon>
        <taxon>Myomorpha</taxon>
        <taxon>Muroidea</taxon>
        <taxon>Muridae</taxon>
        <taxon>Murinae</taxon>
        <taxon>Rattus</taxon>
    </lineage>
</organism>
<evidence type="ECO:0000313" key="1">
    <source>
        <dbReference type="EMBL" id="EDM15038.1"/>
    </source>
</evidence>
<protein>
    <submittedName>
        <fullName evidence="1">Distal-less homeobox 5, isoform CRA_b</fullName>
    </submittedName>
</protein>
<dbReference type="EMBL" id="CH473959">
    <property type="protein sequence ID" value="EDM15038.1"/>
    <property type="molecule type" value="Genomic_DNA"/>
</dbReference>
<evidence type="ECO:0000313" key="2">
    <source>
        <dbReference type="Proteomes" id="UP000234681"/>
    </source>
</evidence>